<feature type="compositionally biased region" description="Pro residues" evidence="5">
    <location>
        <begin position="1"/>
        <end position="10"/>
    </location>
</feature>
<keyword evidence="2" id="KW-0812">Transmembrane</keyword>
<dbReference type="EMBL" id="JAVXUO010003207">
    <property type="protein sequence ID" value="KAK2965613.1"/>
    <property type="molecule type" value="Genomic_DNA"/>
</dbReference>
<dbReference type="GO" id="GO:0008320">
    <property type="term" value="F:protein transmembrane transporter activity"/>
    <property type="evidence" value="ECO:0007669"/>
    <property type="project" value="TreeGrafter"/>
</dbReference>
<dbReference type="Pfam" id="PF02466">
    <property type="entry name" value="Tim17"/>
    <property type="match status" value="1"/>
</dbReference>
<keyword evidence="3" id="KW-1133">Transmembrane helix</keyword>
<evidence type="ECO:0000256" key="5">
    <source>
        <dbReference type="SAM" id="MobiDB-lite"/>
    </source>
</evidence>
<sequence>MSFTPGPPSPTGDDQDRNRRLYNPYQDLHGPIQTLYKLPTSPEYLFQEESVAQRRSWGENLTYYTGIGYLSGSVAGAGKGLVEGIKASEPGDTLKLRVNRVLNASGHAGRRLGNRAGVIGLLYAGMESGMVALRDTDDVINSVVAGLGTGAAYRAAAGVRSAAVAGAIGGEYDPGKAQDLPSALKLGLGVFEKLGKWLHDTVVSSINVRSCGKVQLNELDGVVKRNGHLRLRRTYGEGDCRFLQGKCFGEFFDTDRPRLPNPLALVLVSLLGLLSGADLLSSQWDLRENT</sequence>
<evidence type="ECO:0008006" key="8">
    <source>
        <dbReference type="Google" id="ProtNLM"/>
    </source>
</evidence>
<dbReference type="GO" id="GO:0005744">
    <property type="term" value="C:TIM23 mitochondrial import inner membrane translocase complex"/>
    <property type="evidence" value="ECO:0007669"/>
    <property type="project" value="TreeGrafter"/>
</dbReference>
<reference evidence="6" key="1">
    <citation type="submission" date="2022-12" db="EMBL/GenBank/DDBJ databases">
        <title>Draft genome assemblies for two species of Escallonia (Escalloniales).</title>
        <authorList>
            <person name="Chanderbali A."/>
            <person name="Dervinis C."/>
            <person name="Anghel I."/>
            <person name="Soltis D."/>
            <person name="Soltis P."/>
            <person name="Zapata F."/>
        </authorList>
    </citation>
    <scope>NUCLEOTIDE SEQUENCE</scope>
    <source>
        <strain evidence="6">UCBG92.1500</strain>
        <tissue evidence="6">Leaf</tissue>
    </source>
</reference>
<keyword evidence="7" id="KW-1185">Reference proteome</keyword>
<gene>
    <name evidence="6" type="ORF">RJ640_008454</name>
</gene>
<proteinExistence type="predicted"/>
<accession>A0AA88QAE7</accession>
<organism evidence="6 7">
    <name type="scientific">Escallonia rubra</name>
    <dbReference type="NCBI Taxonomy" id="112253"/>
    <lineage>
        <taxon>Eukaryota</taxon>
        <taxon>Viridiplantae</taxon>
        <taxon>Streptophyta</taxon>
        <taxon>Embryophyta</taxon>
        <taxon>Tracheophyta</taxon>
        <taxon>Spermatophyta</taxon>
        <taxon>Magnoliopsida</taxon>
        <taxon>eudicotyledons</taxon>
        <taxon>Gunneridae</taxon>
        <taxon>Pentapetalae</taxon>
        <taxon>asterids</taxon>
        <taxon>campanulids</taxon>
        <taxon>Escalloniales</taxon>
        <taxon>Escalloniaceae</taxon>
        <taxon>Escallonia</taxon>
    </lineage>
</organism>
<evidence type="ECO:0000256" key="3">
    <source>
        <dbReference type="ARBA" id="ARBA00022989"/>
    </source>
</evidence>
<dbReference type="PANTHER" id="PTHR15371:SF0">
    <property type="entry name" value="SD19278P"/>
    <property type="match status" value="1"/>
</dbReference>
<evidence type="ECO:0000313" key="7">
    <source>
        <dbReference type="Proteomes" id="UP001187471"/>
    </source>
</evidence>
<keyword evidence="4" id="KW-0472">Membrane</keyword>
<protein>
    <recommendedName>
        <fullName evidence="8">Mitochondrial import inner membrane translocase subunit TIM23</fullName>
    </recommendedName>
</protein>
<dbReference type="GO" id="GO:0030150">
    <property type="term" value="P:protein import into mitochondrial matrix"/>
    <property type="evidence" value="ECO:0007669"/>
    <property type="project" value="TreeGrafter"/>
</dbReference>
<dbReference type="AlphaFoldDB" id="A0AA88QAE7"/>
<dbReference type="InterPro" id="IPR045238">
    <property type="entry name" value="Tim23-like"/>
</dbReference>
<evidence type="ECO:0000256" key="4">
    <source>
        <dbReference type="ARBA" id="ARBA00023136"/>
    </source>
</evidence>
<comment type="subcellular location">
    <subcellularLocation>
        <location evidence="1">Membrane</location>
        <topology evidence="1">Multi-pass membrane protein</topology>
    </subcellularLocation>
</comment>
<evidence type="ECO:0000256" key="2">
    <source>
        <dbReference type="ARBA" id="ARBA00022692"/>
    </source>
</evidence>
<comment type="caution">
    <text evidence="6">The sequence shown here is derived from an EMBL/GenBank/DDBJ whole genome shotgun (WGS) entry which is preliminary data.</text>
</comment>
<dbReference type="PANTHER" id="PTHR15371">
    <property type="entry name" value="TIM23"/>
    <property type="match status" value="1"/>
</dbReference>
<evidence type="ECO:0000313" key="6">
    <source>
        <dbReference type="EMBL" id="KAK2965613.1"/>
    </source>
</evidence>
<name>A0AA88QAE7_9ASTE</name>
<evidence type="ECO:0000256" key="1">
    <source>
        <dbReference type="ARBA" id="ARBA00004141"/>
    </source>
</evidence>
<feature type="region of interest" description="Disordered" evidence="5">
    <location>
        <begin position="1"/>
        <end position="23"/>
    </location>
</feature>
<dbReference type="Proteomes" id="UP001187471">
    <property type="component" value="Unassembled WGS sequence"/>
</dbReference>